<dbReference type="Proteomes" id="UP000226431">
    <property type="component" value="Unassembled WGS sequence"/>
</dbReference>
<dbReference type="AlphaFoldDB" id="A0A2C5YCX7"/>
<accession>A0A2C5YCX7</accession>
<protein>
    <submittedName>
        <fullName evidence="3">Uncharacterized protein</fullName>
    </submittedName>
</protein>
<evidence type="ECO:0000256" key="1">
    <source>
        <dbReference type="SAM" id="MobiDB-lite"/>
    </source>
</evidence>
<evidence type="ECO:0000313" key="4">
    <source>
        <dbReference type="Proteomes" id="UP000226431"/>
    </source>
</evidence>
<keyword evidence="2" id="KW-0472">Membrane</keyword>
<feature type="region of interest" description="Disordered" evidence="1">
    <location>
        <begin position="145"/>
        <end position="164"/>
    </location>
</feature>
<feature type="region of interest" description="Disordered" evidence="1">
    <location>
        <begin position="213"/>
        <end position="241"/>
    </location>
</feature>
<keyword evidence="2" id="KW-0812">Transmembrane</keyword>
<evidence type="ECO:0000256" key="2">
    <source>
        <dbReference type="SAM" id="Phobius"/>
    </source>
</evidence>
<keyword evidence="4" id="KW-1185">Reference proteome</keyword>
<keyword evidence="2" id="KW-1133">Transmembrane helix</keyword>
<dbReference type="EMBL" id="NJES01000189">
    <property type="protein sequence ID" value="PHH75918.1"/>
    <property type="molecule type" value="Genomic_DNA"/>
</dbReference>
<sequence>MSTAGLGGDAAARGYSRDKYEYTSRHFLYLPPIIWAVAAALSMLSTLHASEPGKRPAGDFTAEKPTARIMVNPSPPTTPNPRHGAPITNSLPIPSLSILQDRLLSTEASSLAFRSARPPENDPPLPPARRFLPLRWLQQLSATDRSLPSVADQPRGSIADWPRPPPIASALRGRLPRLRDRTPLVTLVRLLLELQSRRPRILFRFLRGYGRSRSSRRAPRRPPASPLYPPSTVAPQATIPT</sequence>
<feature type="transmembrane region" description="Helical" evidence="2">
    <location>
        <begin position="27"/>
        <end position="47"/>
    </location>
</feature>
<reference evidence="3 4" key="1">
    <citation type="submission" date="2017-06" db="EMBL/GenBank/DDBJ databases">
        <title>Ant-infecting Ophiocordyceps genomes reveal a high diversity of potential behavioral manipulation genes and a possible major role for enterotoxins.</title>
        <authorList>
            <person name="De Bekker C."/>
            <person name="Evans H.C."/>
            <person name="Brachmann A."/>
            <person name="Hughes D.P."/>
        </authorList>
    </citation>
    <scope>NUCLEOTIDE SEQUENCE [LARGE SCALE GENOMIC DNA]</scope>
    <source>
        <strain evidence="3 4">Map16</strain>
    </source>
</reference>
<gene>
    <name evidence="3" type="ORF">CDD80_1953</name>
</gene>
<proteinExistence type="predicted"/>
<name>A0A2C5YCX7_9HYPO</name>
<comment type="caution">
    <text evidence="3">The sequence shown here is derived from an EMBL/GenBank/DDBJ whole genome shotgun (WGS) entry which is preliminary data.</text>
</comment>
<evidence type="ECO:0000313" key="3">
    <source>
        <dbReference type="EMBL" id="PHH75918.1"/>
    </source>
</evidence>
<organism evidence="3 4">
    <name type="scientific">Ophiocordyceps camponoti-rufipedis</name>
    <dbReference type="NCBI Taxonomy" id="2004952"/>
    <lineage>
        <taxon>Eukaryota</taxon>
        <taxon>Fungi</taxon>
        <taxon>Dikarya</taxon>
        <taxon>Ascomycota</taxon>
        <taxon>Pezizomycotina</taxon>
        <taxon>Sordariomycetes</taxon>
        <taxon>Hypocreomycetidae</taxon>
        <taxon>Hypocreales</taxon>
        <taxon>Ophiocordycipitaceae</taxon>
        <taxon>Ophiocordyceps</taxon>
    </lineage>
</organism>